<feature type="compositionally biased region" description="Basic residues" evidence="2">
    <location>
        <begin position="2737"/>
        <end position="2755"/>
    </location>
</feature>
<feature type="compositionally biased region" description="Basic residues" evidence="2">
    <location>
        <begin position="3355"/>
        <end position="3367"/>
    </location>
</feature>
<feature type="compositionally biased region" description="Basic and acidic residues" evidence="2">
    <location>
        <begin position="2719"/>
        <end position="2736"/>
    </location>
</feature>
<feature type="region of interest" description="Disordered" evidence="2">
    <location>
        <begin position="2870"/>
        <end position="2943"/>
    </location>
</feature>
<feature type="compositionally biased region" description="Low complexity" evidence="2">
    <location>
        <begin position="278"/>
        <end position="289"/>
    </location>
</feature>
<feature type="compositionally biased region" description="Low complexity" evidence="2">
    <location>
        <begin position="381"/>
        <end position="395"/>
    </location>
</feature>
<feature type="compositionally biased region" description="Basic residues" evidence="2">
    <location>
        <begin position="2007"/>
        <end position="2019"/>
    </location>
</feature>
<feature type="compositionally biased region" description="Acidic residues" evidence="2">
    <location>
        <begin position="2145"/>
        <end position="2158"/>
    </location>
</feature>
<dbReference type="GO" id="GO:0044389">
    <property type="term" value="F:ubiquitin-like protein ligase binding"/>
    <property type="evidence" value="ECO:0007669"/>
    <property type="project" value="TreeGrafter"/>
</dbReference>
<name>A0A2C6L026_9APIC</name>
<feature type="compositionally biased region" description="Polar residues" evidence="2">
    <location>
        <begin position="1574"/>
        <end position="1594"/>
    </location>
</feature>
<feature type="compositionally biased region" description="Low complexity" evidence="2">
    <location>
        <begin position="741"/>
        <end position="752"/>
    </location>
</feature>
<feature type="coiled-coil region" evidence="1">
    <location>
        <begin position="216"/>
        <end position="273"/>
    </location>
</feature>
<feature type="compositionally biased region" description="Basic and acidic residues" evidence="2">
    <location>
        <begin position="317"/>
        <end position="331"/>
    </location>
</feature>
<comment type="caution">
    <text evidence="3">The sequence shown here is derived from an EMBL/GenBank/DDBJ whole genome shotgun (WGS) entry which is preliminary data.</text>
</comment>
<feature type="compositionally biased region" description="Low complexity" evidence="2">
    <location>
        <begin position="2546"/>
        <end position="2557"/>
    </location>
</feature>
<evidence type="ECO:0000256" key="2">
    <source>
        <dbReference type="SAM" id="MobiDB-lite"/>
    </source>
</evidence>
<feature type="compositionally biased region" description="Low complexity" evidence="2">
    <location>
        <begin position="2097"/>
        <end position="2108"/>
    </location>
</feature>
<feature type="region of interest" description="Disordered" evidence="2">
    <location>
        <begin position="1859"/>
        <end position="1924"/>
    </location>
</feature>
<feature type="compositionally biased region" description="Basic and acidic residues" evidence="2">
    <location>
        <begin position="1969"/>
        <end position="1986"/>
    </location>
</feature>
<feature type="compositionally biased region" description="Polar residues" evidence="2">
    <location>
        <begin position="3112"/>
        <end position="3134"/>
    </location>
</feature>
<feature type="compositionally biased region" description="Basic residues" evidence="2">
    <location>
        <begin position="4575"/>
        <end position="4584"/>
    </location>
</feature>
<feature type="compositionally biased region" description="Basic residues" evidence="2">
    <location>
        <begin position="2611"/>
        <end position="2627"/>
    </location>
</feature>
<feature type="compositionally biased region" description="Basic and acidic residues" evidence="2">
    <location>
        <begin position="724"/>
        <end position="735"/>
    </location>
</feature>
<feature type="region of interest" description="Disordered" evidence="2">
    <location>
        <begin position="141"/>
        <end position="210"/>
    </location>
</feature>
<keyword evidence="1" id="KW-0175">Coiled coil</keyword>
<feature type="compositionally biased region" description="Basic and acidic residues" evidence="2">
    <location>
        <begin position="3621"/>
        <end position="3630"/>
    </location>
</feature>
<feature type="compositionally biased region" description="Polar residues" evidence="2">
    <location>
        <begin position="332"/>
        <end position="349"/>
    </location>
</feature>
<feature type="compositionally biased region" description="Basic and acidic residues" evidence="2">
    <location>
        <begin position="4739"/>
        <end position="4761"/>
    </location>
</feature>
<feature type="compositionally biased region" description="Low complexity" evidence="2">
    <location>
        <begin position="1714"/>
        <end position="1725"/>
    </location>
</feature>
<feature type="compositionally biased region" description="Low complexity" evidence="2">
    <location>
        <begin position="827"/>
        <end position="836"/>
    </location>
</feature>
<feature type="compositionally biased region" description="Basic and acidic residues" evidence="2">
    <location>
        <begin position="3373"/>
        <end position="3387"/>
    </location>
</feature>
<feature type="compositionally biased region" description="Basic and acidic residues" evidence="2">
    <location>
        <begin position="2487"/>
        <end position="2499"/>
    </location>
</feature>
<feature type="coiled-coil region" evidence="1">
    <location>
        <begin position="547"/>
        <end position="588"/>
    </location>
</feature>
<keyword evidence="4" id="KW-1185">Reference proteome</keyword>
<feature type="compositionally biased region" description="Low complexity" evidence="2">
    <location>
        <begin position="1276"/>
        <end position="1289"/>
    </location>
</feature>
<feature type="compositionally biased region" description="Basic and acidic residues" evidence="2">
    <location>
        <begin position="2276"/>
        <end position="2289"/>
    </location>
</feature>
<feature type="region of interest" description="Disordered" evidence="2">
    <location>
        <begin position="4561"/>
        <end position="4593"/>
    </location>
</feature>
<feature type="region of interest" description="Disordered" evidence="2">
    <location>
        <begin position="3166"/>
        <end position="3198"/>
    </location>
</feature>
<feature type="non-terminal residue" evidence="3">
    <location>
        <position position="4761"/>
    </location>
</feature>
<feature type="compositionally biased region" description="Basic and acidic residues" evidence="2">
    <location>
        <begin position="184"/>
        <end position="198"/>
    </location>
</feature>
<feature type="region of interest" description="Disordered" evidence="2">
    <location>
        <begin position="614"/>
        <end position="867"/>
    </location>
</feature>
<feature type="region of interest" description="Disordered" evidence="2">
    <location>
        <begin position="3312"/>
        <end position="3433"/>
    </location>
</feature>
<dbReference type="OrthoDB" id="332714at2759"/>
<feature type="region of interest" description="Disordered" evidence="2">
    <location>
        <begin position="3063"/>
        <end position="3083"/>
    </location>
</feature>
<feature type="compositionally biased region" description="Low complexity" evidence="2">
    <location>
        <begin position="4707"/>
        <end position="4716"/>
    </location>
</feature>
<feature type="region of interest" description="Disordered" evidence="2">
    <location>
        <begin position="2226"/>
        <end position="2289"/>
    </location>
</feature>
<feature type="compositionally biased region" description="Polar residues" evidence="2">
    <location>
        <begin position="2707"/>
        <end position="2716"/>
    </location>
</feature>
<evidence type="ECO:0000313" key="3">
    <source>
        <dbReference type="EMBL" id="PHJ21598.1"/>
    </source>
</evidence>
<feature type="compositionally biased region" description="Basic and acidic residues" evidence="2">
    <location>
        <begin position="1754"/>
        <end position="1766"/>
    </location>
</feature>
<accession>A0A2C6L026</accession>
<evidence type="ECO:0000256" key="1">
    <source>
        <dbReference type="SAM" id="Coils"/>
    </source>
</evidence>
<feature type="region of interest" description="Disordered" evidence="2">
    <location>
        <begin position="1648"/>
        <end position="1837"/>
    </location>
</feature>
<feature type="region of interest" description="Disordered" evidence="2">
    <location>
        <begin position="1418"/>
        <end position="1445"/>
    </location>
</feature>
<feature type="compositionally biased region" description="Low complexity" evidence="2">
    <location>
        <begin position="4138"/>
        <end position="4148"/>
    </location>
</feature>
<dbReference type="EMBL" id="MIGC01002144">
    <property type="protein sequence ID" value="PHJ21598.1"/>
    <property type="molecule type" value="Genomic_DNA"/>
</dbReference>
<feature type="compositionally biased region" description="Basic and acidic residues" evidence="2">
    <location>
        <begin position="753"/>
        <end position="766"/>
    </location>
</feature>
<protein>
    <submittedName>
        <fullName evidence="3">Uncharacterized protein</fullName>
    </submittedName>
</protein>
<feature type="compositionally biased region" description="Polar residues" evidence="2">
    <location>
        <begin position="614"/>
        <end position="624"/>
    </location>
</feature>
<feature type="compositionally biased region" description="Basic and acidic residues" evidence="2">
    <location>
        <begin position="3589"/>
        <end position="3608"/>
    </location>
</feature>
<feature type="compositionally biased region" description="Basic residues" evidence="2">
    <location>
        <begin position="1595"/>
        <end position="1606"/>
    </location>
</feature>
<feature type="compositionally biased region" description="Acidic residues" evidence="2">
    <location>
        <begin position="817"/>
        <end position="826"/>
    </location>
</feature>
<feature type="compositionally biased region" description="Polar residues" evidence="2">
    <location>
        <begin position="3166"/>
        <end position="3176"/>
    </location>
</feature>
<proteinExistence type="predicted"/>
<feature type="compositionally biased region" description="Basic and acidic residues" evidence="2">
    <location>
        <begin position="2236"/>
        <end position="2265"/>
    </location>
</feature>
<feature type="compositionally biased region" description="Basic and acidic residues" evidence="2">
    <location>
        <begin position="2398"/>
        <end position="2408"/>
    </location>
</feature>
<dbReference type="GeneID" id="94427955"/>
<feature type="region of interest" description="Disordered" evidence="2">
    <location>
        <begin position="4693"/>
        <end position="4761"/>
    </location>
</feature>
<feature type="compositionally biased region" description="Basic and acidic residues" evidence="2">
    <location>
        <begin position="2020"/>
        <end position="2031"/>
    </location>
</feature>
<feature type="region of interest" description="Disordered" evidence="2">
    <location>
        <begin position="1258"/>
        <end position="1382"/>
    </location>
</feature>
<feature type="compositionally biased region" description="Low complexity" evidence="2">
    <location>
        <begin position="1816"/>
        <end position="1825"/>
    </location>
</feature>
<feature type="compositionally biased region" description="Basic and acidic residues" evidence="2">
    <location>
        <begin position="1898"/>
        <end position="1907"/>
    </location>
</feature>
<feature type="compositionally biased region" description="Basic and acidic residues" evidence="2">
    <location>
        <begin position="1346"/>
        <end position="1360"/>
    </location>
</feature>
<dbReference type="PANTHER" id="PTHR48176">
    <property type="entry name" value="DDRGK DOMAIN-CONTAINING PROTEIN 1"/>
    <property type="match status" value="1"/>
</dbReference>
<feature type="region of interest" description="Disordered" evidence="2">
    <location>
        <begin position="1543"/>
        <end position="1619"/>
    </location>
</feature>
<dbReference type="PANTHER" id="PTHR48176:SF1">
    <property type="entry name" value="DDRGK DOMAIN-CONTAINING PROTEIN 1"/>
    <property type="match status" value="1"/>
</dbReference>
<feature type="compositionally biased region" description="Low complexity" evidence="2">
    <location>
        <begin position="943"/>
        <end position="964"/>
    </location>
</feature>
<feature type="region of interest" description="Disordered" evidence="2">
    <location>
        <begin position="941"/>
        <end position="983"/>
    </location>
</feature>
<organism evidence="3 4">
    <name type="scientific">Cystoisospora suis</name>
    <dbReference type="NCBI Taxonomy" id="483139"/>
    <lineage>
        <taxon>Eukaryota</taxon>
        <taxon>Sar</taxon>
        <taxon>Alveolata</taxon>
        <taxon>Apicomplexa</taxon>
        <taxon>Conoidasida</taxon>
        <taxon>Coccidia</taxon>
        <taxon>Eucoccidiorida</taxon>
        <taxon>Eimeriorina</taxon>
        <taxon>Sarcocystidae</taxon>
        <taxon>Cystoisospora</taxon>
    </lineage>
</organism>
<feature type="compositionally biased region" description="Basic and acidic residues" evidence="2">
    <location>
        <begin position="1368"/>
        <end position="1381"/>
    </location>
</feature>
<feature type="compositionally biased region" description="Low complexity" evidence="2">
    <location>
        <begin position="3409"/>
        <end position="3418"/>
    </location>
</feature>
<feature type="region of interest" description="Disordered" evidence="2">
    <location>
        <begin position="2477"/>
        <end position="2511"/>
    </location>
</feature>
<feature type="compositionally biased region" description="Basic and acidic residues" evidence="2">
    <location>
        <begin position="3312"/>
        <end position="3323"/>
    </location>
</feature>
<feature type="region of interest" description="Disordered" evidence="2">
    <location>
        <begin position="3112"/>
        <end position="3141"/>
    </location>
</feature>
<feature type="compositionally biased region" description="Low complexity" evidence="2">
    <location>
        <begin position="1663"/>
        <end position="1691"/>
    </location>
</feature>
<feature type="compositionally biased region" description="Basic and acidic residues" evidence="2">
    <location>
        <begin position="3500"/>
        <end position="3514"/>
    </location>
</feature>
<feature type="compositionally biased region" description="Basic and acidic residues" evidence="2">
    <location>
        <begin position="2897"/>
        <end position="2931"/>
    </location>
</feature>
<sequence>MASSLVSSSSPSPSPPPIFSSPQQIFTDIKSAAMLAFLHEEFVHLLYRYAEDLRSLYHKGAAVFSEVQSTSSSFSLDRPSARGKGEGGSFLGGDLLPAVQDFLSLCLTQSIHTERLANRLKSEVATPIEAVLEDVCNRDHHTKQPSYLNGEGGGEKEKEQDRSASSSPLASVASKRKLPASPAQDDKHASGLENESGKEAGGGVRIEGVHPASTEVQKALKKLQLAQEEMKRADESLKELVSLFGSSVAPGILQKAQDRVVRAKKLHDAALAEYNKASESSSSSSVSVSIQEQHRLAPGGAEEETKKKQKVQSRVTSGRERNEKDEKEETTATRSHSLSPSPKANNKMQGASPALVWIPSLLRSRSPEESLNENFLSLVKTNTSSQSSHSNNEATVAETSRNSKRLLAFSSSLAATSILAIRSAAKAFLEYFHTIVPSHLTFIKNLDDTARATALELKLKSVYEEIEAPLVSKDLEEALASNRLEGPAGGGLGVSSEEKKKKSNRNFFESLAAGIRAARGESEPLSSKGGKYPSLDYDPISSSSCEGATLRNLLKEREKKIEELEREKTRQEAEAKTLKDSYHELRRREMTRDNEAAYLKKENQRLKALLLSQATTGEARQPQSILHLPREGEGNSRGVDTPDGSRVGGVACSFERQEGDENSTPYDGLSKKEGYLMASPGEVSLLHLPESRRTRREREGEKDAEGRSRGGEGWERGTGLNREFSLDRSRDRLSSIDDEQGSSYRCSSSSSTRGRERGGDRGESQRKASSSIMKERQGTNPNEEKKHDEDDKISLYTPRRLPEDRSRDVGSIAHSEAEEEESDDESVASSSSPTVHSEPHRMKKKKNRRSLPLIDKKKETKDPSLLSSSSSVEFSSLLAELRYEMFLLSIRRLPLTLLFSPCLYFYRHFTCYRSSIFFKHHSPSSSSSSLALLSDETSRVNTSPSLLPDSSSSPKRLSPSRLSLATAQPSSSSTPLPFHPNSSSSSSSSSSSFLEMGDCLPPPWESKSFPLCLSSVMEDTAQSILPSYLLRCCRRAVASAIARSPSSSVGKITAAAKTREGGGMTGTVSAFSQERNMSIISIKEIKARQEQNELEREKMLQEDRGKQSKGGEGGEQETRRRGTGRDKGRGEEEEAEERGYSRSHEMYEDLEFSEEDLQMLAYELVLLTVHQYSQYTSYALLIANPLSSPHESSSSSSFLSYSGGSYPLENFDPSRKDLPSESLDRLDRSLHEREKKIRQRESLINDDADISEKIHRRETHQEGGDLLSMPIDDPTSLVLSSSSSHASASTGYRLKQNGALENKSSSRGGKFLRKSRSFGLLGGAGSLPSTSNLDAKKRSAGSRGRGGREKEEEEGRRRREEEEDGENVSERSSPHLVEETKKKKRVLSRREYLLQQDSCPYGVKLSEWMNRTQVISANEEKKKEEEEEENVLHKGPRKEQEEEEESTVMLCDIEPVYKNPVLREWICPDAKLLNANFHLLLQLAFLSRINFQIPSSGSNKLLRLLLPGVDCIWGCNFRGSIHPLDLRFRLLRLQEAWKLSSSPAVSSCPVSTQELERRKRRQEEEEKVHRRRLLSSSHAGLSETGTSNSTSFSQQRKKRGGSHHGRLPLFGTGTTPSSLGGAVVEGAKKMHFATKLEEVFTFPFKAEASSSSSSPAPLHHTNSSGSGSSYHPNSHINSSTSSSSLHSSSASYPYKSGGDRRSGEEGRNGKRRGAAPLALSMSSSPFYEGEDERMRSGGVSEKEEEEKERRRRVDPKNGDMEGERNGRNATTKKSALRKLNSSAAQALQKGGGLLLSPTTGGMGSQGVSFLPRKHSSTTSTTTTPRGAGGGEGELECSLSSGGYSSTYFTSRSYPKNFLPPHVLPPPPALPGIVSRGKSYQKSSSKKRRDDEEEEDRDVGERERKEEGQQSNFLPLLSQNSSSSSSLPFSHDPVFKAFLLRQLRLLRMSVLLRFSRFFRSLFSPSSLLQREQEELERRRKKGERLASDEDSSSCDPYMTSTTSQSDRHSKKKKKSLRRERRKEEKMKRKNGDETISISSLSLHPGGGSPSPFLSSLRQNFEKKKTGMASARRRRRRARGFPDESSGREIFFKKGPAAGRSLGSSSSSISGDEEEEDEEKDEKERYRKGDGLSASSPSSCGGGLGVYEDESAEEEEEGDEGECHPFSFSSLSYVEPCPSYMSFYVKDKESEGDEPALLYFLLSLLCRGTSPPEAPFWRYRRKSSEGERKTFSSASSRETGEGVNEREREKEKISLCRRKQEDLEKDTSSSLMWISSSPERKERKNARREGDSRPPALILLSREELETCIDAGASLHLLPIRQLSTFYHMFLYIYELERLISRKSSSSSPCGGWGDDSIQIELLEVDIHSETLLSQSLATGSLTKKKGREGGDKNSNGDFYRQKGRENDHEREEDEEEEEEDFTWEVKCTWRSRGGQEILQRLLFMMTACADLDTAIRLALARRWERKVHRFLQLQGGASSSSPLLSEGYKGDRSRKDSPDIKEEDGDVGEEGRYVGSVSLKSRRHFISTTDGATAGLLSPSDCEGREPSFSSSLPSGSLREGREGVETSSLLATPGPRPPPGGDRSARALGSAGGREIGGSDARVSSPSRTTMARHSRSTSRFFKRSRSARLFSFGGSQVLSAGAGRGDDEGGEEEEKEKERNLIMASAKTGRRMVLKRGESQHFQGGEEEEAEGMRSKRREDDEEGSLFQSLGQNGKQIEGVEREENRSGRSNEKKEKRSKSVSRHSHHWRGKSHRGEREEEEEEEVARGRRRKDKADEEEEERGGGGWGENRSGSMMDILGIPREPLLSSFWVLDNPLLVCLLLLLSRCCADMKNPSGLHVEAPRLVHALLLVAQTAQLGIDPTAVSSSSERHLKSMQEESSSFFQRDQGAYEEDLREDKSLPEFAHHRSTREKTGGAAGGDKKEEDIHSSEKKRKKCKEGKMKKERSSCLPFAKSSIDFHRVEELKRASRNGGGQSPLSLQSTSLLLAACVWGHASDCGTFFSTFLQKPSFSFSSYFDKDLSSFFPSNSPASSSSSHHNTSTPHLLPCRSDSAKKCCPSSSSPDAQGCGVHTPPHHGKEDEEKHFTATATSFYPSDEKEEKKEEDISINCIKNTNHIETSPNTRDTSPPSSSRGGRFQRLNSLGFPYSRQNEILRDLLGNAHPSYSSSLTSTGNRLSEGVEEENKKGSSHQSSSFGNPPFYLSEKEQDFSRFLSSSCCLSPSLDIVNGEVIDAVSEILWSFPLFLKKQFEGDISDALEASHIVMAAPALNVEGSKGLSKQGQERNICLSPCSSSSYRIFHPQEMSIADAAKHPDGELPHDSDVDNASISLPPSSIVSKSGGGKTTASQQEHGGRKSRLRAFSRRKSFFLSSENDRSSQKEKDHLPDRQNTSDQDSLAGEEEKEAKDTSSLLSSSLRSHPAHTTMGDKEKGGRSLSLVASLARRKKAASAMPGVSHTDELAASMKRASHGGRYINDSHTHGLSANSRRRRKEEEDDDEKEREIGWERRGEHAGASEEEEGVLLHRKRAELLLRGVPLTWFAMTYRPCMREKGESKEEEKTKKEKEEEEMKRMDGSSVKDPVRRPGGAPIDERGNQRREGSHRGGKEGPHEEEEEERRRKKEGGEKKKKDTMATSLVAVERQSFVRCLFGKKNTAAGCFGGDWWILRQEEENEESAERFFNKLFLWERKRNRKEGNLEMSVRRTTQEVWLAKACRRTSPSPFASSSPSSSFCPPFYNLSFALPSRMELQQEEFVSSQMIGGFFLLLLHTQLQDYRRHFDPPLLANVLKIWRYLILLLFYQRHVSFSSSSSSFVSLSPTSITRLGEKHPSSSQTSSQHVDSASLPFFFFSSSSPYKGHQSCNDRSVEEEKTKREGFKAQRNRQHAFVSMNEESLFHTSSYIENKKKKRRGRRRDSRDIGTRYEREFLYRHYYFYCCIDGWRSLDRNLLEAWKAYTRARLQVLLHPTHASSSSSSSTGAGGGADGGMPRKSQREEEERGRRRREGADRRSRYGSRDFRGGMEQQGGEEGVGRRERIAGTRKKSMVDHRFFKREEDGEDDLRNDEREEEEERRGDIVATALSSEEDESLFSSSFEKNSKKKVHSRNIAAPGGGGGEEEERKVHLSSSSSLRHNHYGRKERSLSPSTTTTSRRGTVRERFRHLFLANSRLSPERPPTSSSSLRKPTSRHYYPSSSSFVLSPLHPSSSSSSSSSLSSSSSHAIYLDREAPPSSSLVSFYLSLFPEIAEEEFQDEKNCSRLSLVLRGPSLFEDLLRCFIYQSLSSVASREFHSAFSSLSHYRRLQEQGEGYSYRTKVWKRTTDHPIPRELLLECEIEQDYLLQHVSQSCLSFVSQIRSELLLYSPVFVSYLPFKGEHAFLILSLSRVFLAALLSELLQVAVWAGAGGEVELLPPKGGSQLLHVLSEFECLTKEVSLSGVVDLDLLSSPALLPPLAPAFLSSLSLRLNSVSSMLLSFLEKETYIPLNPPEQAYSEKALDSWHLVFNLVDAVFTTPAPIDWVLPPFLQFLRLFFIHFASFSSLSPSTAALGSSSSFSSSTARAHHLLQGEKIDGESQDDQAPKHEKKKKKKEEKKKDERHPKKNTSYEELLLTFRLPLLAAEQRQLKNFLVLLSPEGRDALAIDSPSQSIALLSLADLSNRGRHRGPLGEESSFTHSHHKKKSILAGWSAIAKLGQSIFGEDEEQKKLRREKRAQSLSSGMIMRRGSGGVHTLQLPPNASSSSASRGHLSDCGERRGEKGEGREKSPMPG</sequence>
<dbReference type="RefSeq" id="XP_067923280.1">
    <property type="nucleotide sequence ID" value="XM_068064744.1"/>
</dbReference>
<feature type="compositionally biased region" description="Low complexity" evidence="2">
    <location>
        <begin position="163"/>
        <end position="173"/>
    </location>
</feature>
<feature type="region of interest" description="Disordered" evidence="2">
    <location>
        <begin position="3550"/>
        <end position="3631"/>
    </location>
</feature>
<feature type="compositionally biased region" description="Basic and acidic residues" evidence="2">
    <location>
        <begin position="153"/>
        <end position="162"/>
    </location>
</feature>
<feature type="compositionally biased region" description="Low complexity" evidence="2">
    <location>
        <begin position="1909"/>
        <end position="1924"/>
    </location>
</feature>
<reference evidence="3 4" key="1">
    <citation type="journal article" date="2017" name="Int. J. Parasitol.">
        <title>The genome of the protozoan parasite Cystoisospora suis and a reverse vaccinology approach to identify vaccine candidates.</title>
        <authorList>
            <person name="Palmieri N."/>
            <person name="Shrestha A."/>
            <person name="Ruttkowski B."/>
            <person name="Beck T."/>
            <person name="Vogl C."/>
            <person name="Tomley F."/>
            <person name="Blake D.P."/>
            <person name="Joachim A."/>
        </authorList>
    </citation>
    <scope>NUCLEOTIDE SEQUENCE [LARGE SCALE GENOMIC DNA]</scope>
    <source>
        <strain evidence="3 4">Wien I</strain>
    </source>
</reference>
<dbReference type="InterPro" id="IPR050899">
    <property type="entry name" value="DDRGK_domain-containing"/>
</dbReference>
<feature type="region of interest" description="Disordered" evidence="2">
    <location>
        <begin position="2531"/>
        <end position="2794"/>
    </location>
</feature>
<gene>
    <name evidence="3" type="ORF">CSUI_004556</name>
</gene>
<feature type="compositionally biased region" description="Basic and acidic residues" evidence="2">
    <location>
        <begin position="4026"/>
        <end position="4051"/>
    </location>
</feature>
<feature type="region of interest" description="Disordered" evidence="2">
    <location>
        <begin position="3963"/>
        <end position="4183"/>
    </location>
</feature>
<feature type="compositionally biased region" description="Acidic residues" evidence="2">
    <location>
        <begin position="2109"/>
        <end position="2119"/>
    </location>
</feature>
<feature type="compositionally biased region" description="Basic and acidic residues" evidence="2">
    <location>
        <begin position="773"/>
        <end position="793"/>
    </location>
</feature>
<feature type="compositionally biased region" description="Acidic residues" evidence="2">
    <location>
        <begin position="4052"/>
        <end position="4066"/>
    </location>
</feature>
<feature type="compositionally biased region" description="Basic and acidic residues" evidence="2">
    <location>
        <begin position="3550"/>
        <end position="3573"/>
    </location>
</feature>
<feature type="compositionally biased region" description="Basic and acidic residues" evidence="2">
    <location>
        <begin position="1092"/>
        <end position="1106"/>
    </location>
</feature>
<dbReference type="Proteomes" id="UP000221165">
    <property type="component" value="Unassembled WGS sequence"/>
</dbReference>
<feature type="compositionally biased region" description="Basic and acidic residues" evidence="2">
    <location>
        <begin position="2078"/>
        <end position="2090"/>
    </location>
</feature>
<feature type="region of interest" description="Disordered" evidence="2">
    <location>
        <begin position="381"/>
        <end position="401"/>
    </location>
</feature>
<feature type="compositionally biased region" description="Polar residues" evidence="2">
    <location>
        <begin position="965"/>
        <end position="975"/>
    </location>
</feature>
<feature type="compositionally biased region" description="Low complexity" evidence="2">
    <location>
        <begin position="2035"/>
        <end position="2055"/>
    </location>
</feature>
<feature type="compositionally biased region" description="Polar residues" evidence="2">
    <location>
        <begin position="2266"/>
        <end position="2275"/>
    </location>
</feature>
<feature type="compositionally biased region" description="Basic and acidic residues" evidence="2">
    <location>
        <begin position="689"/>
        <end position="715"/>
    </location>
</feature>
<feature type="compositionally biased region" description="Basic and acidic residues" evidence="2">
    <location>
        <begin position="1697"/>
        <end position="1708"/>
    </location>
</feature>
<feature type="compositionally biased region" description="Basic and acidic residues" evidence="2">
    <location>
        <begin position="1554"/>
        <end position="1568"/>
    </location>
</feature>
<feature type="compositionally biased region" description="Basic and acidic residues" evidence="2">
    <location>
        <begin position="3988"/>
        <end position="4016"/>
    </location>
</feature>
<feature type="compositionally biased region" description="Basic and acidic residues" evidence="2">
    <location>
        <begin position="1116"/>
        <end position="1130"/>
    </location>
</feature>
<dbReference type="VEuPathDB" id="ToxoDB:CSUI_004556"/>
<evidence type="ECO:0000313" key="4">
    <source>
        <dbReference type="Proteomes" id="UP000221165"/>
    </source>
</evidence>
<feature type="region of interest" description="Disordered" evidence="2">
    <location>
        <begin position="2381"/>
        <end position="2416"/>
    </location>
</feature>
<feature type="compositionally biased region" description="Polar residues" evidence="2">
    <location>
        <begin position="3325"/>
        <end position="3338"/>
    </location>
</feature>
<feature type="region of interest" description="Disordered" evidence="2">
    <location>
        <begin position="274"/>
        <end position="350"/>
    </location>
</feature>
<feature type="region of interest" description="Disordered" evidence="2">
    <location>
        <begin position="1092"/>
        <end position="1145"/>
    </location>
</feature>
<feature type="region of interest" description="Disordered" evidence="2">
    <location>
        <begin position="3468"/>
        <end position="3520"/>
    </location>
</feature>
<feature type="region of interest" description="Disordered" evidence="2">
    <location>
        <begin position="1968"/>
        <end position="2163"/>
    </location>
</feature>
<feature type="compositionally biased region" description="Low complexity" evidence="2">
    <location>
        <begin position="1781"/>
        <end position="1799"/>
    </location>
</feature>